<evidence type="ECO:0000259" key="2">
    <source>
        <dbReference type="Pfam" id="PF01757"/>
    </source>
</evidence>
<evidence type="ECO:0000313" key="4">
    <source>
        <dbReference type="Proteomes" id="UP000613266"/>
    </source>
</evidence>
<feature type="transmembrane region" description="Helical" evidence="1">
    <location>
        <begin position="247"/>
        <end position="266"/>
    </location>
</feature>
<dbReference type="AlphaFoldDB" id="A0A931J2W5"/>
<keyword evidence="1" id="KW-0472">Membrane</keyword>
<feature type="transmembrane region" description="Helical" evidence="1">
    <location>
        <begin position="56"/>
        <end position="73"/>
    </location>
</feature>
<feature type="transmembrane region" description="Helical" evidence="1">
    <location>
        <begin position="12"/>
        <end position="31"/>
    </location>
</feature>
<dbReference type="PANTHER" id="PTHR36927">
    <property type="entry name" value="BLR4337 PROTEIN"/>
    <property type="match status" value="1"/>
</dbReference>
<evidence type="ECO:0000313" key="3">
    <source>
        <dbReference type="EMBL" id="MBH9577763.1"/>
    </source>
</evidence>
<dbReference type="InterPro" id="IPR050623">
    <property type="entry name" value="Glucan_succinyl_AcylTrfase"/>
</dbReference>
<feature type="transmembrane region" description="Helical" evidence="1">
    <location>
        <begin position="346"/>
        <end position="364"/>
    </location>
</feature>
<feature type="transmembrane region" description="Helical" evidence="1">
    <location>
        <begin position="89"/>
        <end position="107"/>
    </location>
</feature>
<dbReference type="InterPro" id="IPR002656">
    <property type="entry name" value="Acyl_transf_3_dom"/>
</dbReference>
<comment type="caution">
    <text evidence="3">The sequence shown here is derived from an EMBL/GenBank/DDBJ whole genome shotgun (WGS) entry which is preliminary data.</text>
</comment>
<sequence length="399" mass="45009">MHSETRLPFLDGLRLAAFALLIPYHVGMYYVSWDWHVKSAQAGPTIEPLMLLSSPWRLGLLFLVAGTACHGLWRRRGGWGFIRERSRRLLLPLLFGMAVIVTPQAYFEVLTKAPQLLPGDGGYLDFWAAYLHGGRYCRGQDCMDVPTWNHLWFLPYLWVYALFAALLLAWRRPGPVARAAWPVWAWLLVPALPLVLARLLLMPLFPSSHDLWTDLYNHAQYGYLFALGWGSRSHWPGLWQAALRYRTLSLALALAGWALLMVYFSAYETVEPPAALRALMRVLWALMAWWAILAACGWAQRVFRENKPWLRAASQGVLCAYVLHQSLIVVFSQWLKPLAWPPVLEGLALIALTALACLLLYRLLRPVPLLRELVGITAGSACPPRCSAPSPAHSVPRSG</sequence>
<dbReference type="RefSeq" id="WP_198111538.1">
    <property type="nucleotide sequence ID" value="NZ_JAEDAK010000008.1"/>
</dbReference>
<gene>
    <name evidence="3" type="ORF">I7X39_12705</name>
</gene>
<dbReference type="Proteomes" id="UP000613266">
    <property type="component" value="Unassembled WGS sequence"/>
</dbReference>
<feature type="domain" description="Acyltransferase 3" evidence="2">
    <location>
        <begin position="8"/>
        <end position="362"/>
    </location>
</feature>
<dbReference type="EMBL" id="JAEDAK010000008">
    <property type="protein sequence ID" value="MBH9577763.1"/>
    <property type="molecule type" value="Genomic_DNA"/>
</dbReference>
<accession>A0A931J2W5</accession>
<keyword evidence="3" id="KW-0808">Transferase</keyword>
<reference evidence="3" key="1">
    <citation type="submission" date="2020-12" db="EMBL/GenBank/DDBJ databases">
        <title>The genome sequence of Inhella sp. 1Y17.</title>
        <authorList>
            <person name="Liu Y."/>
        </authorList>
    </citation>
    <scope>NUCLEOTIDE SEQUENCE</scope>
    <source>
        <strain evidence="3">1Y17</strain>
    </source>
</reference>
<dbReference type="Pfam" id="PF01757">
    <property type="entry name" value="Acyl_transf_3"/>
    <property type="match status" value="1"/>
</dbReference>
<keyword evidence="4" id="KW-1185">Reference proteome</keyword>
<dbReference type="PANTHER" id="PTHR36927:SF3">
    <property type="entry name" value="GLUCANS BIOSYNTHESIS PROTEIN C"/>
    <property type="match status" value="1"/>
</dbReference>
<keyword evidence="1" id="KW-0812">Transmembrane</keyword>
<keyword evidence="3" id="KW-0012">Acyltransferase</keyword>
<keyword evidence="1" id="KW-1133">Transmembrane helix</keyword>
<evidence type="ECO:0000256" key="1">
    <source>
        <dbReference type="SAM" id="Phobius"/>
    </source>
</evidence>
<protein>
    <submittedName>
        <fullName evidence="3">Acyltransferase family protein</fullName>
    </submittedName>
</protein>
<feature type="transmembrane region" description="Helical" evidence="1">
    <location>
        <begin position="183"/>
        <end position="206"/>
    </location>
</feature>
<dbReference type="GO" id="GO:0016747">
    <property type="term" value="F:acyltransferase activity, transferring groups other than amino-acyl groups"/>
    <property type="evidence" value="ECO:0007669"/>
    <property type="project" value="InterPro"/>
</dbReference>
<feature type="transmembrane region" description="Helical" evidence="1">
    <location>
        <begin position="153"/>
        <end position="171"/>
    </location>
</feature>
<feature type="transmembrane region" description="Helical" evidence="1">
    <location>
        <begin position="278"/>
        <end position="300"/>
    </location>
</feature>
<organism evidence="3 4">
    <name type="scientific">Inhella proteolytica</name>
    <dbReference type="NCBI Taxonomy" id="2795029"/>
    <lineage>
        <taxon>Bacteria</taxon>
        <taxon>Pseudomonadati</taxon>
        <taxon>Pseudomonadota</taxon>
        <taxon>Betaproteobacteria</taxon>
        <taxon>Burkholderiales</taxon>
        <taxon>Sphaerotilaceae</taxon>
        <taxon>Inhella</taxon>
    </lineage>
</organism>
<name>A0A931J2W5_9BURK</name>
<proteinExistence type="predicted"/>